<dbReference type="AlphaFoldDB" id="A0A264W6G1"/>
<dbReference type="EMBL" id="NOKQ01000194">
    <property type="protein sequence ID" value="OZS78617.1"/>
    <property type="molecule type" value="Genomic_DNA"/>
</dbReference>
<dbReference type="PANTHER" id="PTHR33121">
    <property type="entry name" value="CYCLIC DI-GMP PHOSPHODIESTERASE PDEF"/>
    <property type="match status" value="1"/>
</dbReference>
<protein>
    <submittedName>
        <fullName evidence="2">Diguanylate cyclase</fullName>
    </submittedName>
</protein>
<dbReference type="Gene3D" id="3.30.450.20">
    <property type="entry name" value="PAS domain"/>
    <property type="match status" value="1"/>
</dbReference>
<accession>A0A264W6G1</accession>
<keyword evidence="3" id="KW-1185">Reference proteome</keyword>
<dbReference type="Gene3D" id="3.20.20.450">
    <property type="entry name" value="EAL domain"/>
    <property type="match status" value="1"/>
</dbReference>
<dbReference type="Pfam" id="PF10388">
    <property type="entry name" value="YkuI_C"/>
    <property type="match status" value="1"/>
</dbReference>
<evidence type="ECO:0000313" key="3">
    <source>
        <dbReference type="Proteomes" id="UP000217065"/>
    </source>
</evidence>
<dbReference type="InterPro" id="IPR035919">
    <property type="entry name" value="EAL_sf"/>
</dbReference>
<dbReference type="SMART" id="SM00052">
    <property type="entry name" value="EAL"/>
    <property type="match status" value="1"/>
</dbReference>
<gene>
    <name evidence="2" type="ORF">CF394_05700</name>
</gene>
<dbReference type="RefSeq" id="WP_094942273.1">
    <property type="nucleotide sequence ID" value="NZ_NOKQ01000194.1"/>
</dbReference>
<dbReference type="SUPFAM" id="SSF103190">
    <property type="entry name" value="Sensory domain-like"/>
    <property type="match status" value="1"/>
</dbReference>
<dbReference type="InterPro" id="IPR050706">
    <property type="entry name" value="Cyclic-di-GMP_PDE-like"/>
</dbReference>
<dbReference type="OrthoDB" id="2624050at2"/>
<dbReference type="InterPro" id="IPR029151">
    <property type="entry name" value="Sensor-like_sf"/>
</dbReference>
<organism evidence="2 3">
    <name type="scientific">Tetzosporium hominis</name>
    <dbReference type="NCBI Taxonomy" id="2020506"/>
    <lineage>
        <taxon>Bacteria</taxon>
        <taxon>Bacillati</taxon>
        <taxon>Bacillota</taxon>
        <taxon>Bacilli</taxon>
        <taxon>Bacillales</taxon>
        <taxon>Caryophanaceae</taxon>
        <taxon>Tetzosporium</taxon>
    </lineage>
</organism>
<dbReference type="PROSITE" id="PS50883">
    <property type="entry name" value="EAL"/>
    <property type="match status" value="1"/>
</dbReference>
<dbReference type="Pfam" id="PF00563">
    <property type="entry name" value="EAL"/>
    <property type="match status" value="1"/>
</dbReference>
<dbReference type="CDD" id="cd01948">
    <property type="entry name" value="EAL"/>
    <property type="match status" value="1"/>
</dbReference>
<reference evidence="2 3" key="1">
    <citation type="submission" date="2017-07" db="EMBL/GenBank/DDBJ databases">
        <title>Tetzosporium hominis gen.nov. sp.nov.</title>
        <authorList>
            <person name="Tetz G."/>
            <person name="Tetz V."/>
        </authorList>
    </citation>
    <scope>NUCLEOTIDE SEQUENCE [LARGE SCALE GENOMIC DNA]</scope>
    <source>
        <strain evidence="2 3">VT-49</strain>
    </source>
</reference>
<dbReference type="PANTHER" id="PTHR33121:SF82">
    <property type="entry name" value="SIGNAL TRANSDUCTION PROTEIN CONTAINING A EAL DOMAIN"/>
    <property type="match status" value="1"/>
</dbReference>
<name>A0A264W6G1_9BACL</name>
<evidence type="ECO:0000259" key="1">
    <source>
        <dbReference type="PROSITE" id="PS50883"/>
    </source>
</evidence>
<sequence length="404" mass="47169">MDALQIMDHLDRVRPALQPIVSAITHQVDGYEVLGRYEEDGNWQSLGEFFLDPEIPVEFKNEVDTHLLSLAVDHLLATGDPGFLSVNRSASQLIEGDDEAFLRFLTEQEKKGFALNRFVLEVTEHDIEEEFESLNHLFRYYKTYGIRLAIDHIGGASSNIDRIRALRPDILKIDASLTRSTNLENFQDILHTLSVLARRIGAVLAYEMIEDANQLYFAWKNNGHYYQGFYIAKPSCQLELDVTLDVTLSSQIQTFVSREKELILQRIQFTEQCHQRLKKLSKWRDEEHADDLAEEAKTIFDGPAFRLYICDASGRQVSANLRKKQGAWMREEQVRGSNWAFRPYFLENMMRMQRTQHGRLSDLYSDIETREFVRTFSYPLSNDYFLFIDFSYDFITENDFLFMN</sequence>
<dbReference type="GO" id="GO:0071111">
    <property type="term" value="F:cyclic-guanylate-specific phosphodiesterase activity"/>
    <property type="evidence" value="ECO:0007669"/>
    <property type="project" value="InterPro"/>
</dbReference>
<evidence type="ECO:0000313" key="2">
    <source>
        <dbReference type="EMBL" id="OZS78617.1"/>
    </source>
</evidence>
<feature type="domain" description="EAL" evidence="1">
    <location>
        <begin position="1"/>
        <end position="248"/>
    </location>
</feature>
<dbReference type="InterPro" id="IPR001633">
    <property type="entry name" value="EAL_dom"/>
</dbReference>
<comment type="caution">
    <text evidence="2">The sequence shown here is derived from an EMBL/GenBank/DDBJ whole genome shotgun (WGS) entry which is preliminary data.</text>
</comment>
<proteinExistence type="predicted"/>
<dbReference type="Proteomes" id="UP000217065">
    <property type="component" value="Unassembled WGS sequence"/>
</dbReference>
<dbReference type="InterPro" id="IPR018842">
    <property type="entry name" value="YkuI_C"/>
</dbReference>
<dbReference type="SUPFAM" id="SSF141868">
    <property type="entry name" value="EAL domain-like"/>
    <property type="match status" value="1"/>
</dbReference>